<feature type="compositionally biased region" description="Polar residues" evidence="1">
    <location>
        <begin position="1"/>
        <end position="15"/>
    </location>
</feature>
<feature type="compositionally biased region" description="Polar residues" evidence="1">
    <location>
        <begin position="169"/>
        <end position="181"/>
    </location>
</feature>
<reference evidence="2" key="1">
    <citation type="submission" date="2021-02" db="EMBL/GenBank/DDBJ databases">
        <authorList>
            <person name="Nowell W R."/>
        </authorList>
    </citation>
    <scope>NUCLEOTIDE SEQUENCE</scope>
</reference>
<evidence type="ECO:0000313" key="2">
    <source>
        <dbReference type="EMBL" id="CAF0823607.1"/>
    </source>
</evidence>
<dbReference type="Proteomes" id="UP000663889">
    <property type="component" value="Unassembled WGS sequence"/>
</dbReference>
<organism evidence="2 4">
    <name type="scientific">Rotaria sordida</name>
    <dbReference type="NCBI Taxonomy" id="392033"/>
    <lineage>
        <taxon>Eukaryota</taxon>
        <taxon>Metazoa</taxon>
        <taxon>Spiralia</taxon>
        <taxon>Gnathifera</taxon>
        <taxon>Rotifera</taxon>
        <taxon>Eurotatoria</taxon>
        <taxon>Bdelloidea</taxon>
        <taxon>Philodinida</taxon>
        <taxon>Philodinidae</taxon>
        <taxon>Rotaria</taxon>
    </lineage>
</organism>
<dbReference type="Proteomes" id="UP000663874">
    <property type="component" value="Unassembled WGS sequence"/>
</dbReference>
<dbReference type="EMBL" id="CAJOBE010000108">
    <property type="protein sequence ID" value="CAF3570686.1"/>
    <property type="molecule type" value="Genomic_DNA"/>
</dbReference>
<feature type="compositionally biased region" description="Polar residues" evidence="1">
    <location>
        <begin position="77"/>
        <end position="110"/>
    </location>
</feature>
<evidence type="ECO:0000313" key="4">
    <source>
        <dbReference type="Proteomes" id="UP000663889"/>
    </source>
</evidence>
<feature type="compositionally biased region" description="Basic residues" evidence="1">
    <location>
        <begin position="152"/>
        <end position="168"/>
    </location>
</feature>
<dbReference type="AlphaFoldDB" id="A0A813U729"/>
<sequence>MARSTSNNQNTTQQVRGRITKAKNVGRTSIQKRPSTTRNSNTNNKQTNGRNRTHSSIRAISTTRSRLSTNNHKRSLLGSNNKSRSSIRNVHALNNSAVRHGRSTNASRGTSRTKKNLPSADARKKKTKYITGRLNNKKKNTIRGKNNNNNNRQRRQLGRDQQKKKKKTTSVSSLISATPSSLIRPDDDFHRESNFGTNE</sequence>
<evidence type="ECO:0000313" key="3">
    <source>
        <dbReference type="EMBL" id="CAF3570686.1"/>
    </source>
</evidence>
<protein>
    <submittedName>
        <fullName evidence="2">Uncharacterized protein</fullName>
    </submittedName>
</protein>
<comment type="caution">
    <text evidence="2">The sequence shown here is derived from an EMBL/GenBank/DDBJ whole genome shotgun (WGS) entry which is preliminary data.</text>
</comment>
<dbReference type="EMBL" id="CAJNOU010000035">
    <property type="protein sequence ID" value="CAF0823607.1"/>
    <property type="molecule type" value="Genomic_DNA"/>
</dbReference>
<feature type="region of interest" description="Disordered" evidence="1">
    <location>
        <begin position="1"/>
        <end position="199"/>
    </location>
</feature>
<gene>
    <name evidence="3" type="ORF">FNK824_LOCUS1931</name>
    <name evidence="2" type="ORF">SEV965_LOCUS1744</name>
</gene>
<proteinExistence type="predicted"/>
<feature type="compositionally biased region" description="Low complexity" evidence="1">
    <location>
        <begin position="36"/>
        <end position="69"/>
    </location>
</feature>
<name>A0A813U729_9BILA</name>
<evidence type="ECO:0000256" key="1">
    <source>
        <dbReference type="SAM" id="MobiDB-lite"/>
    </source>
</evidence>
<accession>A0A813U729</accession>
<feature type="compositionally biased region" description="Basic and acidic residues" evidence="1">
    <location>
        <begin position="184"/>
        <end position="193"/>
    </location>
</feature>